<proteinExistence type="predicted"/>
<reference evidence="2" key="1">
    <citation type="submission" date="2017-09" db="EMBL/GenBank/DDBJ databases">
        <title>Depth-based differentiation of microbial function through sediment-hosted aquifers and enrichment of novel symbionts in the deep terrestrial subsurface.</title>
        <authorList>
            <person name="Probst A.J."/>
            <person name="Ladd B."/>
            <person name="Jarett J.K."/>
            <person name="Geller-Mcgrath D.E."/>
            <person name="Sieber C.M.K."/>
            <person name="Emerson J.B."/>
            <person name="Anantharaman K."/>
            <person name="Thomas B.C."/>
            <person name="Malmstrom R."/>
            <person name="Stieglmeier M."/>
            <person name="Klingl A."/>
            <person name="Woyke T."/>
            <person name="Ryan C.M."/>
            <person name="Banfield J.F."/>
        </authorList>
    </citation>
    <scope>NUCLEOTIDE SEQUENCE [LARGE SCALE GENOMIC DNA]</scope>
</reference>
<dbReference type="EMBL" id="PFAY01000026">
    <property type="protein sequence ID" value="PIT92932.1"/>
    <property type="molecule type" value="Genomic_DNA"/>
</dbReference>
<dbReference type="Proteomes" id="UP000229112">
    <property type="component" value="Unassembled WGS sequence"/>
</dbReference>
<dbReference type="Gene3D" id="3.40.50.300">
    <property type="entry name" value="P-loop containing nucleotide triphosphate hydrolases"/>
    <property type="match status" value="1"/>
</dbReference>
<sequence>MNKLILISGQPGAGKTSVSRQLLSELSNTAYIESDSLITVNPFEMNERLNTLLLKNSVSLLNNYIFEGYQNIIICGLVKNQETLDSLVILLPENIEITLIWLRADKEIRKSRKQERGRDEADSSKWLDFVDALIPDIDSFRLEKGRYLSINTEEISITEVCSRIKTIL</sequence>
<comment type="caution">
    <text evidence="1">The sequence shown here is derived from an EMBL/GenBank/DDBJ whole genome shotgun (WGS) entry which is preliminary data.</text>
</comment>
<name>A0A2M6WJH1_9BACT</name>
<evidence type="ECO:0000313" key="2">
    <source>
        <dbReference type="Proteomes" id="UP000229112"/>
    </source>
</evidence>
<dbReference type="AlphaFoldDB" id="A0A2M6WJH1"/>
<gene>
    <name evidence="1" type="ORF">COU06_02640</name>
</gene>
<protein>
    <submittedName>
        <fullName evidence="1">Uncharacterized protein</fullName>
    </submittedName>
</protein>
<dbReference type="Pfam" id="PF13238">
    <property type="entry name" value="AAA_18"/>
    <property type="match status" value="1"/>
</dbReference>
<organism evidence="1 2">
    <name type="scientific">Candidatus Harrisonbacteria bacterium CG10_big_fil_rev_8_21_14_0_10_38_8</name>
    <dbReference type="NCBI Taxonomy" id="1974582"/>
    <lineage>
        <taxon>Bacteria</taxon>
        <taxon>Candidatus Harrisoniibacteriota</taxon>
    </lineage>
</organism>
<dbReference type="SUPFAM" id="SSF52540">
    <property type="entry name" value="P-loop containing nucleoside triphosphate hydrolases"/>
    <property type="match status" value="1"/>
</dbReference>
<evidence type="ECO:0000313" key="1">
    <source>
        <dbReference type="EMBL" id="PIT92932.1"/>
    </source>
</evidence>
<dbReference type="InterPro" id="IPR027417">
    <property type="entry name" value="P-loop_NTPase"/>
</dbReference>
<accession>A0A2M6WJH1</accession>